<accession>A0AAD6XGF8</accession>
<proteinExistence type="predicted"/>
<reference evidence="1" key="1">
    <citation type="submission" date="2023-03" db="EMBL/GenBank/DDBJ databases">
        <title>Massive genome expansion in bonnet fungi (Mycena s.s.) driven by repeated elements and novel gene families across ecological guilds.</title>
        <authorList>
            <consortium name="Lawrence Berkeley National Laboratory"/>
            <person name="Harder C.B."/>
            <person name="Miyauchi S."/>
            <person name="Viragh M."/>
            <person name="Kuo A."/>
            <person name="Thoen E."/>
            <person name="Andreopoulos B."/>
            <person name="Lu D."/>
            <person name="Skrede I."/>
            <person name="Drula E."/>
            <person name="Henrissat B."/>
            <person name="Morin E."/>
            <person name="Kohler A."/>
            <person name="Barry K."/>
            <person name="LaButti K."/>
            <person name="Morin E."/>
            <person name="Salamov A."/>
            <person name="Lipzen A."/>
            <person name="Mereny Z."/>
            <person name="Hegedus B."/>
            <person name="Baldrian P."/>
            <person name="Stursova M."/>
            <person name="Weitz H."/>
            <person name="Taylor A."/>
            <person name="Grigoriev I.V."/>
            <person name="Nagy L.G."/>
            <person name="Martin F."/>
            <person name="Kauserud H."/>
        </authorList>
    </citation>
    <scope>NUCLEOTIDE SEQUENCE</scope>
    <source>
        <strain evidence="1">CBHHK200</strain>
    </source>
</reference>
<protein>
    <submittedName>
        <fullName evidence="1">Uncharacterized protein</fullName>
    </submittedName>
</protein>
<name>A0AAD6XGF8_9AGAR</name>
<comment type="caution">
    <text evidence="1">The sequence shown here is derived from an EMBL/GenBank/DDBJ whole genome shotgun (WGS) entry which is preliminary data.</text>
</comment>
<dbReference type="EMBL" id="JARJCM010000007">
    <property type="protein sequence ID" value="KAJ7044364.1"/>
    <property type="molecule type" value="Genomic_DNA"/>
</dbReference>
<organism evidence="1 2">
    <name type="scientific">Mycena alexandri</name>
    <dbReference type="NCBI Taxonomy" id="1745969"/>
    <lineage>
        <taxon>Eukaryota</taxon>
        <taxon>Fungi</taxon>
        <taxon>Dikarya</taxon>
        <taxon>Basidiomycota</taxon>
        <taxon>Agaricomycotina</taxon>
        <taxon>Agaricomycetes</taxon>
        <taxon>Agaricomycetidae</taxon>
        <taxon>Agaricales</taxon>
        <taxon>Marasmiineae</taxon>
        <taxon>Mycenaceae</taxon>
        <taxon>Mycena</taxon>
    </lineage>
</organism>
<evidence type="ECO:0000313" key="2">
    <source>
        <dbReference type="Proteomes" id="UP001218188"/>
    </source>
</evidence>
<dbReference type="AlphaFoldDB" id="A0AAD6XGF8"/>
<gene>
    <name evidence="1" type="ORF">C8F04DRAFT_1174796</name>
</gene>
<keyword evidence="2" id="KW-1185">Reference proteome</keyword>
<evidence type="ECO:0000313" key="1">
    <source>
        <dbReference type="EMBL" id="KAJ7044364.1"/>
    </source>
</evidence>
<dbReference type="Proteomes" id="UP001218188">
    <property type="component" value="Unassembled WGS sequence"/>
</dbReference>
<sequence>MEARKRFGQKELYSPREGVRCLTVSRKVLCFHVIWSRTKIDLVLNKTHTIGRAQGTAGGNWTFATYARGTLLFLLARENSPDIEDQNADVRAKEKLLKEYLRACFRASLLPVDWSIFNAQKTFTTHLGVNAFHKELQPYSKRVKDSGYKKENGVTITTGDCPAKEF</sequence>